<comment type="caution">
    <text evidence="1">The sequence shown here is derived from an EMBL/GenBank/DDBJ whole genome shotgun (WGS) entry which is preliminary data.</text>
</comment>
<dbReference type="RefSeq" id="WP_189471046.1">
    <property type="nucleotide sequence ID" value="NZ_BMXS01000019.1"/>
</dbReference>
<dbReference type="InterPro" id="IPR014955">
    <property type="entry name" value="DUF1826"/>
</dbReference>
<proteinExistence type="predicted"/>
<dbReference type="Proteomes" id="UP000653056">
    <property type="component" value="Unassembled WGS sequence"/>
</dbReference>
<protein>
    <recommendedName>
        <fullName evidence="3">DUF1826 domain-containing protein</fullName>
    </recommendedName>
</protein>
<gene>
    <name evidence="1" type="ORF">GCM10007160_32520</name>
</gene>
<organism evidence="1 2">
    <name type="scientific">Litchfieldella qijiaojingensis</name>
    <dbReference type="NCBI Taxonomy" id="980347"/>
    <lineage>
        <taxon>Bacteria</taxon>
        <taxon>Pseudomonadati</taxon>
        <taxon>Pseudomonadota</taxon>
        <taxon>Gammaproteobacteria</taxon>
        <taxon>Oceanospirillales</taxon>
        <taxon>Halomonadaceae</taxon>
        <taxon>Litchfieldella</taxon>
    </lineage>
</organism>
<dbReference type="Pfam" id="PF08856">
    <property type="entry name" value="DUF1826"/>
    <property type="match status" value="1"/>
</dbReference>
<accession>A0ABQ2Z1Q1</accession>
<reference evidence="2" key="1">
    <citation type="journal article" date="2019" name="Int. J. Syst. Evol. Microbiol.">
        <title>The Global Catalogue of Microorganisms (GCM) 10K type strain sequencing project: providing services to taxonomists for standard genome sequencing and annotation.</title>
        <authorList>
            <consortium name="The Broad Institute Genomics Platform"/>
            <consortium name="The Broad Institute Genome Sequencing Center for Infectious Disease"/>
            <person name="Wu L."/>
            <person name="Ma J."/>
        </authorList>
    </citation>
    <scope>NUCLEOTIDE SEQUENCE [LARGE SCALE GENOMIC DNA]</scope>
    <source>
        <strain evidence="2">KCTC 22228</strain>
    </source>
</reference>
<name>A0ABQ2Z1Q1_9GAMM</name>
<dbReference type="EMBL" id="BMXS01000019">
    <property type="protein sequence ID" value="GGY02060.1"/>
    <property type="molecule type" value="Genomic_DNA"/>
</dbReference>
<evidence type="ECO:0000313" key="1">
    <source>
        <dbReference type="EMBL" id="GGY02060.1"/>
    </source>
</evidence>
<sequence length="226" mass="24594">MPLTAIRATDTSRDSYIESEAFCHWAIDDGIGVLPRIFEDAITLAVMTRQLSDDLRDGIAAQLAPGKPLDWRWRGAAGQALIDDLTRHLPAPEHGEALLEDVRWVSEAMAFLFDTDTVGVRLRILDGAMCPRFHVDNLAVRLVTTYAGPGSEWLPEHAVNRAGLGAPRPQKPDPLRDPAAIRHLATGEVALLKGEGWIGNEGHGLVHRSPHPPAGVKRLLLALDPG</sequence>
<keyword evidence="2" id="KW-1185">Reference proteome</keyword>
<evidence type="ECO:0000313" key="2">
    <source>
        <dbReference type="Proteomes" id="UP000653056"/>
    </source>
</evidence>
<evidence type="ECO:0008006" key="3">
    <source>
        <dbReference type="Google" id="ProtNLM"/>
    </source>
</evidence>